<reference evidence="3" key="1">
    <citation type="journal article" date="2012" name="Nat. Genet.">
        <title>Lifestyle transitions in plant pathogenic Colletotrichum fungi deciphered by genome and transcriptome analyses.</title>
        <authorList>
            <person name="O'Connell R.J."/>
            <person name="Thon M.R."/>
            <person name="Hacquard S."/>
            <person name="Amyotte S.G."/>
            <person name="Kleemann J."/>
            <person name="Torres M.F."/>
            <person name="Damm U."/>
            <person name="Buiate E.A."/>
            <person name="Epstein L."/>
            <person name="Alkan N."/>
            <person name="Altmueller J."/>
            <person name="Alvarado-Balderrama L."/>
            <person name="Bauser C.A."/>
            <person name="Becker C."/>
            <person name="Birren B.W."/>
            <person name="Chen Z."/>
            <person name="Choi J."/>
            <person name="Crouch J.A."/>
            <person name="Duvick J.P."/>
            <person name="Farman M.A."/>
            <person name="Gan P."/>
            <person name="Heiman D."/>
            <person name="Henrissat B."/>
            <person name="Howard R.J."/>
            <person name="Kabbage M."/>
            <person name="Koch C."/>
            <person name="Kracher B."/>
            <person name="Kubo Y."/>
            <person name="Law A.D."/>
            <person name="Lebrun M.-H."/>
            <person name="Lee Y.-H."/>
            <person name="Miyara I."/>
            <person name="Moore N."/>
            <person name="Neumann U."/>
            <person name="Nordstroem K."/>
            <person name="Panaccione D.G."/>
            <person name="Panstruga R."/>
            <person name="Place M."/>
            <person name="Proctor R.H."/>
            <person name="Prusky D."/>
            <person name="Rech G."/>
            <person name="Reinhardt R."/>
            <person name="Rollins J.A."/>
            <person name="Rounsley S."/>
            <person name="Schardl C.L."/>
            <person name="Schwartz D.C."/>
            <person name="Shenoy N."/>
            <person name="Shirasu K."/>
            <person name="Sikhakolli U.R."/>
            <person name="Stueber K."/>
            <person name="Sukno S.A."/>
            <person name="Sweigard J.A."/>
            <person name="Takano Y."/>
            <person name="Takahara H."/>
            <person name="Trail F."/>
            <person name="van der Does H.C."/>
            <person name="Voll L.M."/>
            <person name="Will I."/>
            <person name="Young S."/>
            <person name="Zeng Q."/>
            <person name="Zhang J."/>
            <person name="Zhou S."/>
            <person name="Dickman M.B."/>
            <person name="Schulze-Lefert P."/>
            <person name="Ver Loren van Themaat E."/>
            <person name="Ma L.-J."/>
            <person name="Vaillancourt L.J."/>
        </authorList>
    </citation>
    <scope>NUCLEOTIDE SEQUENCE [LARGE SCALE GENOMIC DNA]</scope>
    <source>
        <strain evidence="3">IMI 349063</strain>
    </source>
</reference>
<evidence type="ECO:0000313" key="3">
    <source>
        <dbReference type="Proteomes" id="UP000007174"/>
    </source>
</evidence>
<evidence type="ECO:0000256" key="1">
    <source>
        <dbReference type="SAM" id="MobiDB-lite"/>
    </source>
</evidence>
<sequence>MFPTRGRAVLSVLLTRPSRLRQLPVRPRSSWTSSQPTTGFSSSSKYRRFSTVVGTPISI</sequence>
<dbReference type="AlphaFoldDB" id="H1VHC1"/>
<dbReference type="EMBL" id="CACQ02003598">
    <property type="protein sequence ID" value="CCF39624.1"/>
    <property type="molecule type" value="Genomic_DNA"/>
</dbReference>
<feature type="compositionally biased region" description="Low complexity" evidence="1">
    <location>
        <begin position="32"/>
        <end position="44"/>
    </location>
</feature>
<feature type="region of interest" description="Disordered" evidence="1">
    <location>
        <begin position="25"/>
        <end position="45"/>
    </location>
</feature>
<gene>
    <name evidence="2" type="ORF">CH063_10404</name>
</gene>
<dbReference type="Proteomes" id="UP000007174">
    <property type="component" value="Unassembled WGS sequence"/>
</dbReference>
<organism evidence="2 3">
    <name type="scientific">Colletotrichum higginsianum (strain IMI 349063)</name>
    <name type="common">Crucifer anthracnose fungus</name>
    <dbReference type="NCBI Taxonomy" id="759273"/>
    <lineage>
        <taxon>Eukaryota</taxon>
        <taxon>Fungi</taxon>
        <taxon>Dikarya</taxon>
        <taxon>Ascomycota</taxon>
        <taxon>Pezizomycotina</taxon>
        <taxon>Sordariomycetes</taxon>
        <taxon>Hypocreomycetidae</taxon>
        <taxon>Glomerellales</taxon>
        <taxon>Glomerellaceae</taxon>
        <taxon>Colletotrichum</taxon>
        <taxon>Colletotrichum destructivum species complex</taxon>
    </lineage>
</organism>
<name>H1VHC1_COLHI</name>
<protein>
    <submittedName>
        <fullName evidence="2">Uncharacterized protein</fullName>
    </submittedName>
</protein>
<dbReference type="HOGENOM" id="CLU_2960649_0_0_1"/>
<evidence type="ECO:0000313" key="2">
    <source>
        <dbReference type="EMBL" id="CCF39624.1"/>
    </source>
</evidence>
<accession>H1VHC1</accession>
<proteinExistence type="predicted"/>